<protein>
    <submittedName>
        <fullName evidence="2">Uncharacterized protein</fullName>
    </submittedName>
</protein>
<feature type="compositionally biased region" description="Polar residues" evidence="1">
    <location>
        <begin position="36"/>
        <end position="46"/>
    </location>
</feature>
<dbReference type="PANTHER" id="PTHR47117:SF1">
    <property type="entry name" value="STAR-RELATED LIPID TRANSFER PROTEIN 9"/>
    <property type="match status" value="1"/>
</dbReference>
<reference evidence="2" key="1">
    <citation type="submission" date="2025-08" db="UniProtKB">
        <authorList>
            <consortium name="Ensembl"/>
        </authorList>
    </citation>
    <scope>IDENTIFICATION</scope>
</reference>
<feature type="region of interest" description="Disordered" evidence="1">
    <location>
        <begin position="1"/>
        <end position="20"/>
    </location>
</feature>
<reference evidence="2" key="2">
    <citation type="submission" date="2025-09" db="UniProtKB">
        <authorList>
            <consortium name="Ensembl"/>
        </authorList>
    </citation>
    <scope>IDENTIFICATION</scope>
</reference>
<accession>A0A663E6T5</accession>
<dbReference type="PANTHER" id="PTHR47117">
    <property type="entry name" value="STAR-RELATED LIPID TRANSFER PROTEIN 9"/>
    <property type="match status" value="1"/>
</dbReference>
<sequence length="530" mass="58684">MQSKNVTFLQTRTTQDRQEEESFVFNNAPDYAVSGQPVNEKSSSAPYSAGGPESETVVLQQGAKGNSFSLEKLDSSEDIIQDVSNAHEEHSLLTIKSTLSEDCLNSIEDTAQEEKGAIVPDSLLLDNSDLLSSSEREVTEDIGDRKRHSLLEISSQKMFHDINTTQKVLHSGSLSQHDEKEKFLSRSYTTTNSKNENAKFPGVAGYHTSVKFLPENHDLPPQESKLVQFRSKRSYSTTQNTKSCKQSEQRPYLQSHRLSAPAIAVFSDTEYTLESSSKADPLLYSASKSLQDLNMSVEPPSPTEDDLYGIERFSKQESKNFLQVKSKPRFQQRMAQTKKLANCDPPNLQNFAARTQSIQSLKDCTSQSPSSLLHTAHSSVGAEANVHSKTSSVAQCSEGKVEEAGYQPETDLFLPDNKDTMHFSSSDINPYIHPWQKDRLCKVGWKQYVFGSASDVSCNQIPLNLENCKVMRCSSVDNGLNSQNSPFHSHLSSYATAKVLSSTLSSIEGLQGWDNVRQGFQSGTQTANTG</sequence>
<feature type="compositionally biased region" description="Polar residues" evidence="1">
    <location>
        <begin position="1"/>
        <end position="13"/>
    </location>
</feature>
<evidence type="ECO:0000313" key="2">
    <source>
        <dbReference type="Ensembl" id="ENSACCP00020007907.1"/>
    </source>
</evidence>
<dbReference type="Proteomes" id="UP000472275">
    <property type="component" value="Chromosome 2"/>
</dbReference>
<evidence type="ECO:0000313" key="3">
    <source>
        <dbReference type="Proteomes" id="UP000472275"/>
    </source>
</evidence>
<keyword evidence="3" id="KW-1185">Reference proteome</keyword>
<name>A0A663E6T5_AQUCH</name>
<dbReference type="InParanoid" id="A0A663E6T5"/>
<dbReference type="GeneTree" id="ENSGT00960000187136"/>
<dbReference type="AlphaFoldDB" id="A0A663E6T5"/>
<dbReference type="Ensembl" id="ENSACCT00020008250.1">
    <property type="protein sequence ID" value="ENSACCP00020007907.1"/>
    <property type="gene ID" value="ENSACCG00020005355.1"/>
</dbReference>
<feature type="region of interest" description="Disordered" evidence="1">
    <location>
        <begin position="29"/>
        <end position="54"/>
    </location>
</feature>
<organism evidence="2 3">
    <name type="scientific">Aquila chrysaetos chrysaetos</name>
    <dbReference type="NCBI Taxonomy" id="223781"/>
    <lineage>
        <taxon>Eukaryota</taxon>
        <taxon>Metazoa</taxon>
        <taxon>Chordata</taxon>
        <taxon>Craniata</taxon>
        <taxon>Vertebrata</taxon>
        <taxon>Euteleostomi</taxon>
        <taxon>Archelosauria</taxon>
        <taxon>Archosauria</taxon>
        <taxon>Dinosauria</taxon>
        <taxon>Saurischia</taxon>
        <taxon>Theropoda</taxon>
        <taxon>Coelurosauria</taxon>
        <taxon>Aves</taxon>
        <taxon>Neognathae</taxon>
        <taxon>Neoaves</taxon>
        <taxon>Telluraves</taxon>
        <taxon>Accipitrimorphae</taxon>
        <taxon>Accipitriformes</taxon>
        <taxon>Accipitridae</taxon>
        <taxon>Accipitrinae</taxon>
        <taxon>Aquila</taxon>
    </lineage>
</organism>
<evidence type="ECO:0000256" key="1">
    <source>
        <dbReference type="SAM" id="MobiDB-lite"/>
    </source>
</evidence>
<proteinExistence type="predicted"/>